<comment type="caution">
    <text evidence="1">The sequence shown here is derived from an EMBL/GenBank/DDBJ whole genome shotgun (WGS) entry which is preliminary data.</text>
</comment>
<gene>
    <name evidence="1" type="ORF">NWE73_04580</name>
</gene>
<reference evidence="1" key="1">
    <citation type="submission" date="2022-08" db="EMBL/GenBank/DDBJ databases">
        <title>Novel Bdellovibrio Species Isolated from Svalbard: Designation Bdellovibrio svalbardensis.</title>
        <authorList>
            <person name="Mitchell R.J."/>
            <person name="Choi S.Y."/>
        </authorList>
    </citation>
    <scope>NUCLEOTIDE SEQUENCE</scope>
    <source>
        <strain evidence="1">PAP01</strain>
    </source>
</reference>
<dbReference type="Proteomes" id="UP001152321">
    <property type="component" value="Unassembled WGS sequence"/>
</dbReference>
<protein>
    <submittedName>
        <fullName evidence="1">Uncharacterized protein</fullName>
    </submittedName>
</protein>
<keyword evidence="2" id="KW-1185">Reference proteome</keyword>
<accession>A0ABT6DI79</accession>
<proteinExistence type="predicted"/>
<evidence type="ECO:0000313" key="2">
    <source>
        <dbReference type="Proteomes" id="UP001152321"/>
    </source>
</evidence>
<organism evidence="1 2">
    <name type="scientific">Bdellovibrio svalbardensis</name>
    <dbReference type="NCBI Taxonomy" id="2972972"/>
    <lineage>
        <taxon>Bacteria</taxon>
        <taxon>Pseudomonadati</taxon>
        <taxon>Bdellovibrionota</taxon>
        <taxon>Bdellovibrionia</taxon>
        <taxon>Bdellovibrionales</taxon>
        <taxon>Pseudobdellovibrionaceae</taxon>
        <taxon>Bdellovibrio</taxon>
    </lineage>
</organism>
<dbReference type="RefSeq" id="WP_277577103.1">
    <property type="nucleotide sequence ID" value="NZ_JANRMI010000001.1"/>
</dbReference>
<dbReference type="EMBL" id="JANRMI010000001">
    <property type="protein sequence ID" value="MDG0815629.1"/>
    <property type="molecule type" value="Genomic_DNA"/>
</dbReference>
<evidence type="ECO:0000313" key="1">
    <source>
        <dbReference type="EMBL" id="MDG0815629.1"/>
    </source>
</evidence>
<name>A0ABT6DI79_9BACT</name>
<sequence length="54" mass="6742">MQFLKNLFLRLTTERVFYYNWEQRDFERRPFLCREQLFCANRSTGQITCRSGRD</sequence>